<sequence>MSRTVQGKDQGQWKTSSGAKELQLTTSMRDADVKAIRAGSRQSSPPTNHHDDFILHSNGYSFTHMVQIIIFLISPCGRTDKLFKAEIWGDDKQRQKLKGIAVQPAGAKNLTYRSPSWGAPGDQTIKVSQLNWTQQQADGGQICLELDSTTDINSFCMYDFKTCWINFFHESLACCPLYPSSIV</sequence>
<dbReference type="AlphaFoldDB" id="A0A8J4F299"/>
<comment type="caution">
    <text evidence="3">The sequence shown here is derived from an EMBL/GenBank/DDBJ whole genome shotgun (WGS) entry which is preliminary data.</text>
</comment>
<dbReference type="EMBL" id="BNCO01000025">
    <property type="protein sequence ID" value="GIL56712.1"/>
    <property type="molecule type" value="Genomic_DNA"/>
</dbReference>
<accession>A0A8J4F299</accession>
<protein>
    <recommendedName>
        <fullName evidence="2">Pherophorin domain-containing protein</fullName>
    </recommendedName>
</protein>
<feature type="region of interest" description="Disordered" evidence="1">
    <location>
        <begin position="1"/>
        <end position="21"/>
    </location>
</feature>
<feature type="domain" description="Pherophorin" evidence="2">
    <location>
        <begin position="61"/>
        <end position="176"/>
    </location>
</feature>
<evidence type="ECO:0000259" key="2">
    <source>
        <dbReference type="Pfam" id="PF12499"/>
    </source>
</evidence>
<evidence type="ECO:0000313" key="4">
    <source>
        <dbReference type="Proteomes" id="UP000747399"/>
    </source>
</evidence>
<keyword evidence="4" id="KW-1185">Reference proteome</keyword>
<evidence type="ECO:0000256" key="1">
    <source>
        <dbReference type="SAM" id="MobiDB-lite"/>
    </source>
</evidence>
<dbReference type="InterPro" id="IPR024616">
    <property type="entry name" value="Pherophorin"/>
</dbReference>
<evidence type="ECO:0000313" key="3">
    <source>
        <dbReference type="EMBL" id="GIL56712.1"/>
    </source>
</evidence>
<gene>
    <name evidence="3" type="ORF">Vafri_11957</name>
</gene>
<organism evidence="3 4">
    <name type="scientific">Volvox africanus</name>
    <dbReference type="NCBI Taxonomy" id="51714"/>
    <lineage>
        <taxon>Eukaryota</taxon>
        <taxon>Viridiplantae</taxon>
        <taxon>Chlorophyta</taxon>
        <taxon>core chlorophytes</taxon>
        <taxon>Chlorophyceae</taxon>
        <taxon>CS clade</taxon>
        <taxon>Chlamydomonadales</taxon>
        <taxon>Volvocaceae</taxon>
        <taxon>Volvox</taxon>
    </lineage>
</organism>
<name>A0A8J4F299_9CHLO</name>
<proteinExistence type="predicted"/>
<dbReference type="Pfam" id="PF12499">
    <property type="entry name" value="DUF3707"/>
    <property type="match status" value="1"/>
</dbReference>
<dbReference type="Proteomes" id="UP000747399">
    <property type="component" value="Unassembled WGS sequence"/>
</dbReference>
<reference evidence="3" key="1">
    <citation type="journal article" date="2021" name="Proc. Natl. Acad. Sci. U.S.A.">
        <title>Three genomes in the algal genus Volvox reveal the fate of a haploid sex-determining region after a transition to homothallism.</title>
        <authorList>
            <person name="Yamamoto K."/>
            <person name="Hamaji T."/>
            <person name="Kawai-Toyooka H."/>
            <person name="Matsuzaki R."/>
            <person name="Takahashi F."/>
            <person name="Nishimura Y."/>
            <person name="Kawachi M."/>
            <person name="Noguchi H."/>
            <person name="Minakuchi Y."/>
            <person name="Umen J.G."/>
            <person name="Toyoda A."/>
            <person name="Nozaki H."/>
        </authorList>
    </citation>
    <scope>NUCLEOTIDE SEQUENCE</scope>
    <source>
        <strain evidence="3">NIES-3780</strain>
    </source>
</reference>